<evidence type="ECO:0000256" key="1">
    <source>
        <dbReference type="SAM" id="MobiDB-lite"/>
    </source>
</evidence>
<accession>A0A183TY08</accession>
<name>A0A183TY08_TOXCA</name>
<feature type="compositionally biased region" description="Polar residues" evidence="1">
    <location>
        <begin position="55"/>
        <end position="65"/>
    </location>
</feature>
<evidence type="ECO:0000313" key="3">
    <source>
        <dbReference type="Proteomes" id="UP000050794"/>
    </source>
</evidence>
<evidence type="ECO:0000313" key="2">
    <source>
        <dbReference type="EMBL" id="VDM25520.1"/>
    </source>
</evidence>
<dbReference type="EMBL" id="UYWY01000738">
    <property type="protein sequence ID" value="VDM25520.1"/>
    <property type="molecule type" value="Genomic_DNA"/>
</dbReference>
<protein>
    <submittedName>
        <fullName evidence="4">Secreted protein</fullName>
    </submittedName>
</protein>
<gene>
    <name evidence="2" type="ORF">TCNE_LOCUS1128</name>
</gene>
<reference evidence="4" key="1">
    <citation type="submission" date="2016-06" db="UniProtKB">
        <authorList>
            <consortium name="WormBaseParasite"/>
        </authorList>
    </citation>
    <scope>IDENTIFICATION</scope>
</reference>
<dbReference type="Proteomes" id="UP000050794">
    <property type="component" value="Unassembled WGS sequence"/>
</dbReference>
<evidence type="ECO:0000313" key="4">
    <source>
        <dbReference type="WBParaSite" id="TCNE_0000112701-mRNA-1"/>
    </source>
</evidence>
<sequence length="76" mass="8295">MRERASQLGTPLRIIFVVKYYAIHSTLLSSVRCYAHHSVESLVSPAETHVADGQESATESRATLQGTLNVVKPSQA</sequence>
<dbReference type="WBParaSite" id="TCNE_0000112701-mRNA-1">
    <property type="protein sequence ID" value="TCNE_0000112701-mRNA-1"/>
    <property type="gene ID" value="TCNE_0000112701"/>
</dbReference>
<organism evidence="3 4">
    <name type="scientific">Toxocara canis</name>
    <name type="common">Canine roundworm</name>
    <dbReference type="NCBI Taxonomy" id="6265"/>
    <lineage>
        <taxon>Eukaryota</taxon>
        <taxon>Metazoa</taxon>
        <taxon>Ecdysozoa</taxon>
        <taxon>Nematoda</taxon>
        <taxon>Chromadorea</taxon>
        <taxon>Rhabditida</taxon>
        <taxon>Spirurina</taxon>
        <taxon>Ascaridomorpha</taxon>
        <taxon>Ascaridoidea</taxon>
        <taxon>Toxocaridae</taxon>
        <taxon>Toxocara</taxon>
    </lineage>
</organism>
<proteinExistence type="predicted"/>
<keyword evidence="3" id="KW-1185">Reference proteome</keyword>
<reference evidence="2 3" key="2">
    <citation type="submission" date="2018-11" db="EMBL/GenBank/DDBJ databases">
        <authorList>
            <consortium name="Pathogen Informatics"/>
        </authorList>
    </citation>
    <scope>NUCLEOTIDE SEQUENCE [LARGE SCALE GENOMIC DNA]</scope>
</reference>
<feature type="region of interest" description="Disordered" evidence="1">
    <location>
        <begin position="46"/>
        <end position="65"/>
    </location>
</feature>
<dbReference type="AlphaFoldDB" id="A0A183TY08"/>